<evidence type="ECO:0000313" key="2">
    <source>
        <dbReference type="EMBL" id="MBC2776556.1"/>
    </source>
</evidence>
<sequence length="49" mass="5679">MRRSARPVKQLSIIDGSVAETEPGKTGKLRRRTRLQFEMDRIDREQPPA</sequence>
<organism evidence="2 3">
    <name type="scientific">Parasphingopyxis marina</name>
    <dbReference type="NCBI Taxonomy" id="2761622"/>
    <lineage>
        <taxon>Bacteria</taxon>
        <taxon>Pseudomonadati</taxon>
        <taxon>Pseudomonadota</taxon>
        <taxon>Alphaproteobacteria</taxon>
        <taxon>Sphingomonadales</taxon>
        <taxon>Sphingomonadaceae</taxon>
        <taxon>Parasphingopyxis</taxon>
    </lineage>
</organism>
<feature type="compositionally biased region" description="Basic and acidic residues" evidence="1">
    <location>
        <begin position="35"/>
        <end position="49"/>
    </location>
</feature>
<reference evidence="2 3" key="1">
    <citation type="submission" date="2020-08" db="EMBL/GenBank/DDBJ databases">
        <title>Draft genome sequence of Parasphingopyxis sp. GrpM-11.</title>
        <authorList>
            <person name="Oh J."/>
            <person name="Roh D.-H."/>
        </authorList>
    </citation>
    <scope>NUCLEOTIDE SEQUENCE [LARGE SCALE GENOMIC DNA]</scope>
    <source>
        <strain evidence="2 3">GrpM-11</strain>
    </source>
</reference>
<accession>A0A842HU01</accession>
<dbReference type="EMBL" id="JACJVJ010000001">
    <property type="protein sequence ID" value="MBC2776556.1"/>
    <property type="molecule type" value="Genomic_DNA"/>
</dbReference>
<dbReference type="RefSeq" id="WP_185799828.1">
    <property type="nucleotide sequence ID" value="NZ_JACJVJ010000001.1"/>
</dbReference>
<gene>
    <name evidence="2" type="ORF">H6P80_02860</name>
</gene>
<dbReference type="AlphaFoldDB" id="A0A842HU01"/>
<dbReference type="Proteomes" id="UP000564378">
    <property type="component" value="Unassembled WGS sequence"/>
</dbReference>
<protein>
    <submittedName>
        <fullName evidence="2">Uncharacterized protein</fullName>
    </submittedName>
</protein>
<keyword evidence="3" id="KW-1185">Reference proteome</keyword>
<evidence type="ECO:0000256" key="1">
    <source>
        <dbReference type="SAM" id="MobiDB-lite"/>
    </source>
</evidence>
<proteinExistence type="predicted"/>
<name>A0A842HU01_9SPHN</name>
<comment type="caution">
    <text evidence="2">The sequence shown here is derived from an EMBL/GenBank/DDBJ whole genome shotgun (WGS) entry which is preliminary data.</text>
</comment>
<feature type="region of interest" description="Disordered" evidence="1">
    <location>
        <begin position="1"/>
        <end position="49"/>
    </location>
</feature>
<evidence type="ECO:0000313" key="3">
    <source>
        <dbReference type="Proteomes" id="UP000564378"/>
    </source>
</evidence>